<evidence type="ECO:0000313" key="1">
    <source>
        <dbReference type="EMBL" id="TGG89982.1"/>
    </source>
</evidence>
<dbReference type="AlphaFoldDB" id="A0A4Z0W631"/>
<name>A0A4Z0W631_9GAMM</name>
<evidence type="ECO:0000313" key="2">
    <source>
        <dbReference type="Proteomes" id="UP000297475"/>
    </source>
</evidence>
<dbReference type="Proteomes" id="UP000297475">
    <property type="component" value="Unassembled WGS sequence"/>
</dbReference>
<gene>
    <name evidence="1" type="ORF">E4656_19790</name>
</gene>
<organism evidence="1 2">
    <name type="scientific">Natronospirillum operosum</name>
    <dbReference type="NCBI Taxonomy" id="2759953"/>
    <lineage>
        <taxon>Bacteria</taxon>
        <taxon>Pseudomonadati</taxon>
        <taxon>Pseudomonadota</taxon>
        <taxon>Gammaproteobacteria</taxon>
        <taxon>Oceanospirillales</taxon>
        <taxon>Natronospirillaceae</taxon>
        <taxon>Natronospirillum</taxon>
    </lineage>
</organism>
<comment type="caution">
    <text evidence="1">The sequence shown here is derived from an EMBL/GenBank/DDBJ whole genome shotgun (WGS) entry which is preliminary data.</text>
</comment>
<proteinExistence type="predicted"/>
<dbReference type="EMBL" id="SRMF01000018">
    <property type="protein sequence ID" value="TGG89982.1"/>
    <property type="molecule type" value="Genomic_DNA"/>
</dbReference>
<keyword evidence="2" id="KW-1185">Reference proteome</keyword>
<accession>A0A4Z0W631</accession>
<dbReference type="RefSeq" id="WP_135485060.1">
    <property type="nucleotide sequence ID" value="NZ_SRMF01000018.1"/>
</dbReference>
<reference evidence="1 2" key="1">
    <citation type="submission" date="2019-04" db="EMBL/GenBank/DDBJ databases">
        <title>Natronospirillum operosus gen. nov., sp. nov., a haloalkaliphilic satellite isolated from decaying biomass of laboratory culture of cyanobacterium Geitlerinema sp. and proposal of Natronospirillaceae fam. nov. and Saccharospirillaceae fam. nov.</title>
        <authorList>
            <person name="Kevbrin V."/>
            <person name="Boltyanskaya Y."/>
            <person name="Koziaeva V."/>
            <person name="Grouzdev D.S."/>
            <person name="Park M."/>
            <person name="Cho J."/>
        </authorList>
    </citation>
    <scope>NUCLEOTIDE SEQUENCE [LARGE SCALE GENOMIC DNA]</scope>
    <source>
        <strain evidence="1 2">G-116</strain>
    </source>
</reference>
<sequence length="70" mass="8068">MSRELQNTSFNAYRPAFLLGGLVSGQTSGRSARTVTAWSEDRVETRWVERKVREEKARVVRALFRRVIGQ</sequence>
<protein>
    <submittedName>
        <fullName evidence="1">Uncharacterized protein</fullName>
    </submittedName>
</protein>